<dbReference type="Proteomes" id="UP000639772">
    <property type="component" value="Chromosome 1"/>
</dbReference>
<dbReference type="AlphaFoldDB" id="A0A835S5Y0"/>
<evidence type="ECO:0000256" key="1">
    <source>
        <dbReference type="SAM" id="MobiDB-lite"/>
    </source>
</evidence>
<feature type="region of interest" description="Disordered" evidence="1">
    <location>
        <begin position="1"/>
        <end position="47"/>
    </location>
</feature>
<reference evidence="2 3" key="1">
    <citation type="journal article" date="2020" name="Nat. Food">
        <title>A phased Vanilla planifolia genome enables genetic improvement of flavour and production.</title>
        <authorList>
            <person name="Hasing T."/>
            <person name="Tang H."/>
            <person name="Brym M."/>
            <person name="Khazi F."/>
            <person name="Huang T."/>
            <person name="Chambers A.H."/>
        </authorList>
    </citation>
    <scope>NUCLEOTIDE SEQUENCE [LARGE SCALE GENOMIC DNA]</scope>
    <source>
        <tissue evidence="2">Leaf</tissue>
    </source>
</reference>
<gene>
    <name evidence="2" type="ORF">HPP92_001042</name>
</gene>
<dbReference type="EMBL" id="JADCNM010000001">
    <property type="protein sequence ID" value="KAG0500970.1"/>
    <property type="molecule type" value="Genomic_DNA"/>
</dbReference>
<comment type="caution">
    <text evidence="2">The sequence shown here is derived from an EMBL/GenBank/DDBJ whole genome shotgun (WGS) entry which is preliminary data.</text>
</comment>
<evidence type="ECO:0000313" key="3">
    <source>
        <dbReference type="Proteomes" id="UP000639772"/>
    </source>
</evidence>
<evidence type="ECO:0000313" key="2">
    <source>
        <dbReference type="EMBL" id="KAG0500970.1"/>
    </source>
</evidence>
<sequence length="124" mass="14891">MSDNREIQEEQEAWGREENELIPRRGIHLHREGSEDETKQQQAKTTEDWYKGKRIKGEKKRFSHGNKRKMLKKVKQILFSPLRRLENHLGSSKEKISASSTRRCSYRFPYDGEEYGVWCNEYWA</sequence>
<name>A0A835S5Y0_VANPL</name>
<proteinExistence type="predicted"/>
<protein>
    <submittedName>
        <fullName evidence="2">Uncharacterized protein</fullName>
    </submittedName>
</protein>
<accession>A0A835S5Y0</accession>
<organism evidence="2 3">
    <name type="scientific">Vanilla planifolia</name>
    <name type="common">Vanilla</name>
    <dbReference type="NCBI Taxonomy" id="51239"/>
    <lineage>
        <taxon>Eukaryota</taxon>
        <taxon>Viridiplantae</taxon>
        <taxon>Streptophyta</taxon>
        <taxon>Embryophyta</taxon>
        <taxon>Tracheophyta</taxon>
        <taxon>Spermatophyta</taxon>
        <taxon>Magnoliopsida</taxon>
        <taxon>Liliopsida</taxon>
        <taxon>Asparagales</taxon>
        <taxon>Orchidaceae</taxon>
        <taxon>Vanilloideae</taxon>
        <taxon>Vanilleae</taxon>
        <taxon>Vanilla</taxon>
    </lineage>
</organism>